<keyword evidence="4" id="KW-0807">Transducer</keyword>
<dbReference type="RefSeq" id="WP_116519341.1">
    <property type="nucleotide sequence ID" value="NZ_JACCEX010000010.1"/>
</dbReference>
<comment type="caution">
    <text evidence="9">The sequence shown here is derived from an EMBL/GenBank/DDBJ whole genome shotgun (WGS) entry which is preliminary data.</text>
</comment>
<evidence type="ECO:0000256" key="4">
    <source>
        <dbReference type="PROSITE-ProRule" id="PRU00284"/>
    </source>
</evidence>
<dbReference type="EMBL" id="QEKO01000006">
    <property type="protein sequence ID" value="PVY60862.1"/>
    <property type="molecule type" value="Genomic_DNA"/>
</dbReference>
<dbReference type="SUPFAM" id="SSF58104">
    <property type="entry name" value="Methyl-accepting chemotaxis protein (MCP) signaling domain"/>
    <property type="match status" value="1"/>
</dbReference>
<dbReference type="OrthoDB" id="9806477at2"/>
<feature type="transmembrane region" description="Helical" evidence="6">
    <location>
        <begin position="192"/>
        <end position="213"/>
    </location>
</feature>
<dbReference type="PROSITE" id="PS50111">
    <property type="entry name" value="CHEMOTAXIS_TRANSDUC_2"/>
    <property type="match status" value="1"/>
</dbReference>
<dbReference type="Pfam" id="PF00015">
    <property type="entry name" value="MCPsignal"/>
    <property type="match status" value="1"/>
</dbReference>
<dbReference type="GO" id="GO:0004888">
    <property type="term" value="F:transmembrane signaling receptor activity"/>
    <property type="evidence" value="ECO:0007669"/>
    <property type="project" value="InterPro"/>
</dbReference>
<dbReference type="AlphaFoldDB" id="A0A2U1CIQ3"/>
<evidence type="ECO:0000259" key="8">
    <source>
        <dbReference type="PROSITE" id="PS50885"/>
    </source>
</evidence>
<dbReference type="SMART" id="SM00283">
    <property type="entry name" value="MA"/>
    <property type="match status" value="1"/>
</dbReference>
<dbReference type="InterPro" id="IPR051310">
    <property type="entry name" value="MCP_chemotaxis"/>
</dbReference>
<reference evidence="9 10" key="1">
    <citation type="submission" date="2018-04" db="EMBL/GenBank/DDBJ databases">
        <title>Genomic Encyclopedia of Type Strains, Phase IV (KMG-IV): sequencing the most valuable type-strain genomes for metagenomic binning, comparative biology and taxonomic classification.</title>
        <authorList>
            <person name="Goeker M."/>
        </authorList>
    </citation>
    <scope>NUCLEOTIDE SEQUENCE [LARGE SCALE GENOMIC DNA]</scope>
    <source>
        <strain evidence="9 10">DSM 10065</strain>
    </source>
</reference>
<feature type="region of interest" description="Disordered" evidence="5">
    <location>
        <begin position="530"/>
        <end position="550"/>
    </location>
</feature>
<dbReference type="PANTHER" id="PTHR43531:SF14">
    <property type="entry name" value="METHYL-ACCEPTING CHEMOTAXIS PROTEIN I-RELATED"/>
    <property type="match status" value="1"/>
</dbReference>
<sequence length="550" mass="58932">MKWFYDLRISTKLLVAFVAVLVLTVLLGVFAVVQLARVNQSAVEMQSVWLPRSNAAMEIQSDLARFNSIELQYAYAAGGADMQRYESSINEVLADFDKVRQRYQPLLVDEQSRTLFQQLNDEFGQYMAVHQRVFQLIRDEQSWDVPTVLKSDEMAAIHQSMDAAVEGLIQINQQGVDAAAQAGQALYAQSRMWIGAALAGAIVLGLFLALWVARTVSRPLNQAVEMAQRVAQGDLTARLHATSRDETGRLMQALQEMNSSLTRIVGRVRQGTESIATASSQIAAGNADLSQRTEEQAASLVQTASSMEELTSTVKHNADSVHQANELARAASGEAVAGGRVLSQAVDTMALIHASSRKIVDIIGVIDGIAFQTNILALNAAVEAARAGEEGRGFSVVASEVRTLAQRSAAAAKEIKALIDDSVKKVQAGSQLVNDAGDTMNGIVASVERVASIMAEITAASQEQASGIEQVNRAVAQMDTVTQHNAALVEQAAAATASLRDQADGLAQAVGVFRLAQEEDEAPESRYVARLPADSGEDSGPPLVLSYQPA</sequence>
<dbReference type="Gene3D" id="6.10.340.10">
    <property type="match status" value="1"/>
</dbReference>
<keyword evidence="6" id="KW-0812">Transmembrane</keyword>
<dbReference type="GO" id="GO:0005886">
    <property type="term" value="C:plasma membrane"/>
    <property type="evidence" value="ECO:0007669"/>
    <property type="project" value="TreeGrafter"/>
</dbReference>
<evidence type="ECO:0000313" key="9">
    <source>
        <dbReference type="EMBL" id="PVY60862.1"/>
    </source>
</evidence>
<dbReference type="Pfam" id="PF00672">
    <property type="entry name" value="HAMP"/>
    <property type="match status" value="1"/>
</dbReference>
<keyword evidence="6" id="KW-0472">Membrane</keyword>
<keyword evidence="10" id="KW-1185">Reference proteome</keyword>
<dbReference type="InterPro" id="IPR004089">
    <property type="entry name" value="MCPsignal_dom"/>
</dbReference>
<protein>
    <submittedName>
        <fullName evidence="9">Methyl-accepting chemotaxis protein</fullName>
    </submittedName>
</protein>
<proteinExistence type="inferred from homology"/>
<dbReference type="PROSITE" id="PS50885">
    <property type="entry name" value="HAMP"/>
    <property type="match status" value="1"/>
</dbReference>
<dbReference type="CDD" id="cd11386">
    <property type="entry name" value="MCP_signal"/>
    <property type="match status" value="1"/>
</dbReference>
<evidence type="ECO:0000256" key="1">
    <source>
        <dbReference type="ARBA" id="ARBA00004370"/>
    </source>
</evidence>
<dbReference type="Gene3D" id="1.10.287.950">
    <property type="entry name" value="Methyl-accepting chemotaxis protein"/>
    <property type="match status" value="1"/>
</dbReference>
<dbReference type="InterPro" id="IPR024478">
    <property type="entry name" value="HlyB_4HB_MCP"/>
</dbReference>
<dbReference type="InterPro" id="IPR004090">
    <property type="entry name" value="Chemotax_Me-accpt_rcpt"/>
</dbReference>
<dbReference type="STRING" id="1231391.GCA_000308195_02748"/>
<keyword evidence="2" id="KW-0488">Methylation</keyword>
<evidence type="ECO:0000256" key="6">
    <source>
        <dbReference type="SAM" id="Phobius"/>
    </source>
</evidence>
<evidence type="ECO:0000313" key="10">
    <source>
        <dbReference type="Proteomes" id="UP000246145"/>
    </source>
</evidence>
<dbReference type="GO" id="GO:0007165">
    <property type="term" value="P:signal transduction"/>
    <property type="evidence" value="ECO:0007669"/>
    <property type="project" value="UniProtKB-KW"/>
</dbReference>
<dbReference type="PANTHER" id="PTHR43531">
    <property type="entry name" value="PROTEIN ICFG"/>
    <property type="match status" value="1"/>
</dbReference>
<comment type="similarity">
    <text evidence="3">Belongs to the methyl-accepting chemotaxis (MCP) protein family.</text>
</comment>
<feature type="domain" description="HAMP" evidence="8">
    <location>
        <begin position="214"/>
        <end position="266"/>
    </location>
</feature>
<gene>
    <name evidence="9" type="ORF">C7440_3366</name>
</gene>
<dbReference type="SMART" id="SM00304">
    <property type="entry name" value="HAMP"/>
    <property type="match status" value="1"/>
</dbReference>
<dbReference type="GO" id="GO:0006935">
    <property type="term" value="P:chemotaxis"/>
    <property type="evidence" value="ECO:0007669"/>
    <property type="project" value="InterPro"/>
</dbReference>
<keyword evidence="6" id="KW-1133">Transmembrane helix</keyword>
<evidence type="ECO:0000256" key="2">
    <source>
        <dbReference type="ARBA" id="ARBA00022481"/>
    </source>
</evidence>
<comment type="subcellular location">
    <subcellularLocation>
        <location evidence="1">Membrane</location>
    </subcellularLocation>
</comment>
<dbReference type="PRINTS" id="PR00260">
    <property type="entry name" value="CHEMTRNSDUCR"/>
</dbReference>
<accession>A0A2U1CIQ3</accession>
<dbReference type="Proteomes" id="UP000246145">
    <property type="component" value="Unassembled WGS sequence"/>
</dbReference>
<evidence type="ECO:0000256" key="5">
    <source>
        <dbReference type="SAM" id="MobiDB-lite"/>
    </source>
</evidence>
<dbReference type="CDD" id="cd06225">
    <property type="entry name" value="HAMP"/>
    <property type="match status" value="1"/>
</dbReference>
<dbReference type="InterPro" id="IPR003660">
    <property type="entry name" value="HAMP_dom"/>
</dbReference>
<evidence type="ECO:0000256" key="3">
    <source>
        <dbReference type="ARBA" id="ARBA00029447"/>
    </source>
</evidence>
<evidence type="ECO:0000259" key="7">
    <source>
        <dbReference type="PROSITE" id="PS50111"/>
    </source>
</evidence>
<dbReference type="FunFam" id="1.10.287.950:FF:000001">
    <property type="entry name" value="Methyl-accepting chemotaxis sensory transducer"/>
    <property type="match status" value="1"/>
</dbReference>
<feature type="domain" description="Methyl-accepting transducer" evidence="7">
    <location>
        <begin position="271"/>
        <end position="500"/>
    </location>
</feature>
<dbReference type="Pfam" id="PF12729">
    <property type="entry name" value="4HB_MCP_1"/>
    <property type="match status" value="1"/>
</dbReference>
<organism evidence="9 10">
    <name type="scientific">Pusillimonas noertemannii</name>
    <dbReference type="NCBI Taxonomy" id="305977"/>
    <lineage>
        <taxon>Bacteria</taxon>
        <taxon>Pseudomonadati</taxon>
        <taxon>Pseudomonadota</taxon>
        <taxon>Betaproteobacteria</taxon>
        <taxon>Burkholderiales</taxon>
        <taxon>Alcaligenaceae</taxon>
        <taxon>Pusillimonas</taxon>
    </lineage>
</organism>
<name>A0A2U1CIQ3_9BURK</name>